<keyword evidence="2" id="KW-0963">Cytoplasm</keyword>
<dbReference type="PhylomeDB" id="A7TD75"/>
<evidence type="ECO:0000256" key="1">
    <source>
        <dbReference type="ARBA" id="ARBA00004496"/>
    </source>
</evidence>
<keyword evidence="3" id="KW-0479">Metal-binding</keyword>
<feature type="non-terminal residue" evidence="7">
    <location>
        <position position="124"/>
    </location>
</feature>
<dbReference type="InParanoid" id="A7TD75"/>
<dbReference type="InterPro" id="IPR002048">
    <property type="entry name" value="EF_hand_dom"/>
</dbReference>
<organism evidence="7 8">
    <name type="scientific">Nematostella vectensis</name>
    <name type="common">Starlet sea anemone</name>
    <dbReference type="NCBI Taxonomy" id="45351"/>
    <lineage>
        <taxon>Eukaryota</taxon>
        <taxon>Metazoa</taxon>
        <taxon>Cnidaria</taxon>
        <taxon>Anthozoa</taxon>
        <taxon>Hexacorallia</taxon>
        <taxon>Actiniaria</taxon>
        <taxon>Edwardsiidae</taxon>
        <taxon>Nematostella</taxon>
    </lineage>
</organism>
<reference evidence="7 8" key="1">
    <citation type="journal article" date="2007" name="Science">
        <title>Sea anemone genome reveals ancestral eumetazoan gene repertoire and genomic organization.</title>
        <authorList>
            <person name="Putnam N.H."/>
            <person name="Srivastava M."/>
            <person name="Hellsten U."/>
            <person name="Dirks B."/>
            <person name="Chapman J."/>
            <person name="Salamov A."/>
            <person name="Terry A."/>
            <person name="Shapiro H."/>
            <person name="Lindquist E."/>
            <person name="Kapitonov V.V."/>
            <person name="Jurka J."/>
            <person name="Genikhovich G."/>
            <person name="Grigoriev I.V."/>
            <person name="Lucas S.M."/>
            <person name="Steele R.E."/>
            <person name="Finnerty J.R."/>
            <person name="Technau U."/>
            <person name="Martindale M.Q."/>
            <person name="Rokhsar D.S."/>
        </authorList>
    </citation>
    <scope>NUCLEOTIDE SEQUENCE [LARGE SCALE GENOMIC DNA]</scope>
    <source>
        <strain evidence="8">CH2 X CH6</strain>
    </source>
</reference>
<dbReference type="GO" id="GO:0005737">
    <property type="term" value="C:cytoplasm"/>
    <property type="evidence" value="ECO:0007669"/>
    <property type="project" value="UniProtKB-SubCell"/>
</dbReference>
<evidence type="ECO:0000313" key="8">
    <source>
        <dbReference type="Proteomes" id="UP000001593"/>
    </source>
</evidence>
<dbReference type="OMA" id="RSAAWAM"/>
<dbReference type="Gene3D" id="1.10.238.10">
    <property type="entry name" value="EF-hand"/>
    <property type="match status" value="1"/>
</dbReference>
<dbReference type="eggNOG" id="KOG0037">
    <property type="taxonomic scope" value="Eukaryota"/>
</dbReference>
<dbReference type="HOGENOM" id="CLU_051357_1_1_1"/>
<dbReference type="Pfam" id="PF13202">
    <property type="entry name" value="EF-hand_5"/>
    <property type="match status" value="1"/>
</dbReference>
<keyword evidence="5" id="KW-0106">Calcium</keyword>
<dbReference type="PROSITE" id="PS50222">
    <property type="entry name" value="EF_HAND_2"/>
    <property type="match status" value="2"/>
</dbReference>
<proteinExistence type="predicted"/>
<dbReference type="InterPro" id="IPR018247">
    <property type="entry name" value="EF_Hand_1_Ca_BS"/>
</dbReference>
<evidence type="ECO:0000256" key="2">
    <source>
        <dbReference type="ARBA" id="ARBA00022490"/>
    </source>
</evidence>
<keyword evidence="8" id="KW-1185">Reference proteome</keyword>
<evidence type="ECO:0000256" key="4">
    <source>
        <dbReference type="ARBA" id="ARBA00022737"/>
    </source>
</evidence>
<evidence type="ECO:0000259" key="6">
    <source>
        <dbReference type="PROSITE" id="PS50222"/>
    </source>
</evidence>
<dbReference type="PANTHER" id="PTHR46212:SF3">
    <property type="entry name" value="GH27120P"/>
    <property type="match status" value="1"/>
</dbReference>
<dbReference type="EMBL" id="DS477362">
    <property type="protein sequence ID" value="EDO25978.1"/>
    <property type="molecule type" value="Genomic_DNA"/>
</dbReference>
<dbReference type="AlphaFoldDB" id="A7TD75"/>
<dbReference type="Pfam" id="PF13405">
    <property type="entry name" value="EF-hand_6"/>
    <property type="match status" value="1"/>
</dbReference>
<dbReference type="STRING" id="45351.A7TD75"/>
<dbReference type="InterPro" id="IPR051426">
    <property type="entry name" value="Peflin/Sorcin_CaBP"/>
</dbReference>
<dbReference type="InterPro" id="IPR011992">
    <property type="entry name" value="EF-hand-dom_pair"/>
</dbReference>
<name>A7TD75_NEMVE</name>
<dbReference type="Proteomes" id="UP000001593">
    <property type="component" value="Unassembled WGS sequence"/>
</dbReference>
<evidence type="ECO:0000256" key="3">
    <source>
        <dbReference type="ARBA" id="ARBA00022723"/>
    </source>
</evidence>
<accession>A7TD75</accession>
<dbReference type="GO" id="GO:0005509">
    <property type="term" value="F:calcium ion binding"/>
    <property type="evidence" value="ECO:0007669"/>
    <property type="project" value="InterPro"/>
</dbReference>
<protein>
    <recommendedName>
        <fullName evidence="6">EF-hand domain-containing protein</fullName>
    </recommendedName>
</protein>
<feature type="domain" description="EF-hand" evidence="6">
    <location>
        <begin position="1"/>
        <end position="31"/>
    </location>
</feature>
<dbReference type="PANTHER" id="PTHR46212">
    <property type="entry name" value="PEFLIN"/>
    <property type="match status" value="1"/>
</dbReference>
<evidence type="ECO:0000256" key="5">
    <source>
        <dbReference type="ARBA" id="ARBA00022837"/>
    </source>
</evidence>
<dbReference type="PROSITE" id="PS00018">
    <property type="entry name" value="EF_HAND_1"/>
    <property type="match status" value="2"/>
</dbReference>
<dbReference type="SUPFAM" id="SSF47473">
    <property type="entry name" value="EF-hand"/>
    <property type="match status" value="1"/>
</dbReference>
<dbReference type="FunCoup" id="A7TD75">
    <property type="interactions" value="586"/>
</dbReference>
<sequence length="124" mass="14348">LWNWFIAVDRDRSGAISSDELEQALMNNNWSRFNQETCRLMIGIKKNTFTGIASVPSEFQQLWSYIQQWKGSFDRYDTDRSGNISGQELHTALAEMGFRVSPQFISLVLIKFDRAARSSLKFDD</sequence>
<keyword evidence="4" id="KW-0677">Repeat</keyword>
<feature type="non-terminal residue" evidence="7">
    <location>
        <position position="1"/>
    </location>
</feature>
<dbReference type="SMART" id="SM00054">
    <property type="entry name" value="EFh"/>
    <property type="match status" value="2"/>
</dbReference>
<dbReference type="GO" id="GO:0048306">
    <property type="term" value="F:calcium-dependent protein binding"/>
    <property type="evidence" value="ECO:0007669"/>
    <property type="project" value="UniProtKB-ARBA"/>
</dbReference>
<comment type="subcellular location">
    <subcellularLocation>
        <location evidence="1">Cytoplasm</location>
    </subcellularLocation>
</comment>
<evidence type="ECO:0000313" key="7">
    <source>
        <dbReference type="EMBL" id="EDO25978.1"/>
    </source>
</evidence>
<gene>
    <name evidence="7" type="ORF">NEMVEDRAFT_v1g48919</name>
</gene>
<feature type="domain" description="EF-hand" evidence="6">
    <location>
        <begin position="64"/>
        <end position="99"/>
    </location>
</feature>